<dbReference type="RefSeq" id="WP_377337947.1">
    <property type="nucleotide sequence ID" value="NZ_JALBWS010000015.1"/>
</dbReference>
<evidence type="ECO:0000256" key="14">
    <source>
        <dbReference type="HAMAP-Rule" id="MF_00154"/>
    </source>
</evidence>
<dbReference type="Pfam" id="PF01040">
    <property type="entry name" value="UbiA"/>
    <property type="match status" value="1"/>
</dbReference>
<evidence type="ECO:0000256" key="8">
    <source>
        <dbReference type="ARBA" id="ARBA00023133"/>
    </source>
</evidence>
<comment type="similarity">
    <text evidence="14">Belongs to the UbiA prenyltransferase family. Protoheme IX farnesyltransferase subfamily.</text>
</comment>
<dbReference type="EC" id="2.5.1.141" evidence="3 14"/>
<comment type="pathway">
    <text evidence="2 14">Porphyrin-containing compound metabolism; heme O biosynthesis; heme O from protoheme: step 1/1.</text>
</comment>
<dbReference type="Proteomes" id="UP001596018">
    <property type="component" value="Unassembled WGS sequence"/>
</dbReference>
<dbReference type="EMBL" id="JBHSMM010000001">
    <property type="protein sequence ID" value="MFC5438734.1"/>
    <property type="molecule type" value="Genomic_DNA"/>
</dbReference>
<feature type="transmembrane region" description="Helical" evidence="14">
    <location>
        <begin position="235"/>
        <end position="256"/>
    </location>
</feature>
<evidence type="ECO:0000256" key="4">
    <source>
        <dbReference type="ARBA" id="ARBA00022475"/>
    </source>
</evidence>
<evidence type="ECO:0000256" key="6">
    <source>
        <dbReference type="ARBA" id="ARBA00022692"/>
    </source>
</evidence>
<dbReference type="NCBIfam" id="TIGR01473">
    <property type="entry name" value="cyoE_ctaB"/>
    <property type="match status" value="1"/>
</dbReference>
<comment type="miscellaneous">
    <text evidence="14">Carbon 2 of the heme B porphyrin ring is defined according to the Fischer nomenclature.</text>
</comment>
<feature type="transmembrane region" description="Helical" evidence="14">
    <location>
        <begin position="165"/>
        <end position="187"/>
    </location>
</feature>
<dbReference type="InterPro" id="IPR000537">
    <property type="entry name" value="UbiA_prenyltransferase"/>
</dbReference>
<feature type="transmembrane region" description="Helical" evidence="14">
    <location>
        <begin position="208"/>
        <end position="229"/>
    </location>
</feature>
<evidence type="ECO:0000256" key="3">
    <source>
        <dbReference type="ARBA" id="ARBA00012292"/>
    </source>
</evidence>
<feature type="transmembrane region" description="Helical" evidence="14">
    <location>
        <begin position="18"/>
        <end position="37"/>
    </location>
</feature>
<keyword evidence="5 14" id="KW-0808">Transferase</keyword>
<evidence type="ECO:0000256" key="13">
    <source>
        <dbReference type="ARBA" id="ARBA00047690"/>
    </source>
</evidence>
<keyword evidence="9 14" id="KW-0472">Membrane</keyword>
<dbReference type="CDD" id="cd13957">
    <property type="entry name" value="PT_UbiA_Cox10"/>
    <property type="match status" value="1"/>
</dbReference>
<feature type="transmembrane region" description="Helical" evidence="14">
    <location>
        <begin position="43"/>
        <end position="64"/>
    </location>
</feature>
<dbReference type="InterPro" id="IPR030470">
    <property type="entry name" value="UbiA_prenylTrfase_CS"/>
</dbReference>
<dbReference type="PANTHER" id="PTHR43448:SF7">
    <property type="entry name" value="4-HYDROXYBENZOATE SOLANESYLTRANSFERASE"/>
    <property type="match status" value="1"/>
</dbReference>
<comment type="caution">
    <text evidence="15">The sequence shown here is derived from an EMBL/GenBank/DDBJ whole genome shotgun (WGS) entry which is preliminary data.</text>
</comment>
<dbReference type="GO" id="GO:0008495">
    <property type="term" value="F:protoheme IX farnesyltransferase activity"/>
    <property type="evidence" value="ECO:0007669"/>
    <property type="project" value="UniProtKB-EC"/>
</dbReference>
<protein>
    <recommendedName>
        <fullName evidence="11 14">Protoheme IX farnesyltransferase</fullName>
        <ecNumber evidence="3 14">2.5.1.141</ecNumber>
    </recommendedName>
    <alternativeName>
        <fullName evidence="12 14">Heme B farnesyltransferase</fullName>
    </alternativeName>
    <alternativeName>
        <fullName evidence="10 14">Heme O synthase</fullName>
    </alternativeName>
</protein>
<evidence type="ECO:0000313" key="15">
    <source>
        <dbReference type="EMBL" id="MFC5438734.1"/>
    </source>
</evidence>
<dbReference type="InterPro" id="IPR044878">
    <property type="entry name" value="UbiA_sf"/>
</dbReference>
<comment type="subcellular location">
    <subcellularLocation>
        <location evidence="1 14">Cell membrane</location>
        <topology evidence="1 14">Multi-pass membrane protein</topology>
    </subcellularLocation>
</comment>
<proteinExistence type="inferred from homology"/>
<feature type="transmembrane region" description="Helical" evidence="14">
    <location>
        <begin position="90"/>
        <end position="109"/>
    </location>
</feature>
<evidence type="ECO:0000256" key="12">
    <source>
        <dbReference type="ARBA" id="ARBA00042475"/>
    </source>
</evidence>
<evidence type="ECO:0000256" key="9">
    <source>
        <dbReference type="ARBA" id="ARBA00023136"/>
    </source>
</evidence>
<feature type="transmembrane region" description="Helical" evidence="14">
    <location>
        <begin position="268"/>
        <end position="289"/>
    </location>
</feature>
<keyword evidence="6 14" id="KW-0812">Transmembrane</keyword>
<dbReference type="PROSITE" id="PS00943">
    <property type="entry name" value="UBIA"/>
    <property type="match status" value="1"/>
</dbReference>
<name>A0ABW0JRJ7_9GAMM</name>
<dbReference type="NCBIfam" id="NF003349">
    <property type="entry name" value="PRK04375.1-2"/>
    <property type="match status" value="1"/>
</dbReference>
<evidence type="ECO:0000256" key="7">
    <source>
        <dbReference type="ARBA" id="ARBA00022989"/>
    </source>
</evidence>
<dbReference type="Gene3D" id="1.10.357.140">
    <property type="entry name" value="UbiA prenyltransferase"/>
    <property type="match status" value="1"/>
</dbReference>
<evidence type="ECO:0000256" key="10">
    <source>
        <dbReference type="ARBA" id="ARBA00030253"/>
    </source>
</evidence>
<comment type="catalytic activity">
    <reaction evidence="13 14">
        <text>heme b + (2E,6E)-farnesyl diphosphate + H2O = Fe(II)-heme o + diphosphate</text>
        <dbReference type="Rhea" id="RHEA:28070"/>
        <dbReference type="ChEBI" id="CHEBI:15377"/>
        <dbReference type="ChEBI" id="CHEBI:33019"/>
        <dbReference type="ChEBI" id="CHEBI:60344"/>
        <dbReference type="ChEBI" id="CHEBI:60530"/>
        <dbReference type="ChEBI" id="CHEBI:175763"/>
        <dbReference type="EC" id="2.5.1.141"/>
    </reaction>
</comment>
<keyword evidence="8 14" id="KW-0350">Heme biosynthesis</keyword>
<evidence type="ECO:0000256" key="11">
    <source>
        <dbReference type="ARBA" id="ARBA00040810"/>
    </source>
</evidence>
<feature type="transmembrane region" description="Helical" evidence="14">
    <location>
        <begin position="139"/>
        <end position="159"/>
    </location>
</feature>
<comment type="function">
    <text evidence="14">Converts heme B (protoheme IX) to heme O by substitution of the vinyl group on carbon 2 of heme B porphyrin ring with a hydroxyethyl farnesyl side group.</text>
</comment>
<sequence>MPVKLSLSQYLQLTKPRIVALLVFCAVIGMFLAVPGMPPWRALVFGTLGIWLASSSAAAFNQLIDQRIDKVMVRTANRPLATGNLNPRQVFVFAMVLGIASMVVLVLLVNTLTAVLTFAGLIGYAVIYTAFLKRATPQNIVIGGLAGAIPPVLGWTAVTGSLHPYALQLCLIIFVWTPPHFWALAIFRRDDYSRAQVPMLPVTHGVVYTRWHILFYTVLLVLVTLLPALTGMSGLIYLGGAAVLGGAFLYYAVRLLNPPDERFAMKVFSYSIVYLMALFAFLLADHWLVEPILQQGQMLQQTV</sequence>
<accession>A0ABW0JRJ7</accession>
<feature type="transmembrane region" description="Helical" evidence="14">
    <location>
        <begin position="115"/>
        <end position="132"/>
    </location>
</feature>
<evidence type="ECO:0000256" key="2">
    <source>
        <dbReference type="ARBA" id="ARBA00004919"/>
    </source>
</evidence>
<reference evidence="16" key="1">
    <citation type="journal article" date="2019" name="Int. J. Syst. Evol. Microbiol.">
        <title>The Global Catalogue of Microorganisms (GCM) 10K type strain sequencing project: providing services to taxonomists for standard genome sequencing and annotation.</title>
        <authorList>
            <consortium name="The Broad Institute Genomics Platform"/>
            <consortium name="The Broad Institute Genome Sequencing Center for Infectious Disease"/>
            <person name="Wu L."/>
            <person name="Ma J."/>
        </authorList>
    </citation>
    <scope>NUCLEOTIDE SEQUENCE [LARGE SCALE GENOMIC DNA]</scope>
    <source>
        <strain evidence="16">KACC 12822</strain>
    </source>
</reference>
<evidence type="ECO:0000256" key="5">
    <source>
        <dbReference type="ARBA" id="ARBA00022679"/>
    </source>
</evidence>
<dbReference type="InterPro" id="IPR006369">
    <property type="entry name" value="Protohaem_IX_farnesylTrfase"/>
</dbReference>
<organism evidence="15 16">
    <name type="scientific">Rhodanobacter ginsenosidimutans</name>
    <dbReference type="NCBI Taxonomy" id="490571"/>
    <lineage>
        <taxon>Bacteria</taxon>
        <taxon>Pseudomonadati</taxon>
        <taxon>Pseudomonadota</taxon>
        <taxon>Gammaproteobacteria</taxon>
        <taxon>Lysobacterales</taxon>
        <taxon>Rhodanobacteraceae</taxon>
        <taxon>Rhodanobacter</taxon>
    </lineage>
</organism>
<keyword evidence="7 14" id="KW-1133">Transmembrane helix</keyword>
<keyword evidence="4 14" id="KW-1003">Cell membrane</keyword>
<dbReference type="HAMAP" id="MF_00154">
    <property type="entry name" value="CyoE_CtaB"/>
    <property type="match status" value="1"/>
</dbReference>
<dbReference type="PANTHER" id="PTHR43448">
    <property type="entry name" value="PROTOHEME IX FARNESYLTRANSFERASE, MITOCHONDRIAL"/>
    <property type="match status" value="1"/>
</dbReference>
<gene>
    <name evidence="14 15" type="primary">cyoE</name>
    <name evidence="15" type="ORF">ACFPK0_01760</name>
</gene>
<keyword evidence="16" id="KW-1185">Reference proteome</keyword>
<evidence type="ECO:0000313" key="16">
    <source>
        <dbReference type="Proteomes" id="UP001596018"/>
    </source>
</evidence>
<evidence type="ECO:0000256" key="1">
    <source>
        <dbReference type="ARBA" id="ARBA00004651"/>
    </source>
</evidence>